<dbReference type="SUPFAM" id="SSF103511">
    <property type="entry name" value="Chlorophyll a-b binding protein"/>
    <property type="match status" value="1"/>
</dbReference>
<feature type="binding site" evidence="7">
    <location>
        <position position="183"/>
    </location>
    <ligand>
        <name>chlorophyll a</name>
        <dbReference type="ChEBI" id="CHEBI:58416"/>
        <label>1</label>
    </ligand>
</feature>
<keyword evidence="7" id="KW-0157">Chromophore</keyword>
<keyword evidence="7" id="KW-0148">Chlorophyll</keyword>
<keyword evidence="5" id="KW-0602">Photosynthesis</keyword>
<gene>
    <name evidence="9" type="ORF">NSK_001630</name>
</gene>
<evidence type="ECO:0000256" key="7">
    <source>
        <dbReference type="PIRSR" id="PIRSR601344-1"/>
    </source>
</evidence>
<dbReference type="Pfam" id="PF00504">
    <property type="entry name" value="Chloroa_b-bind"/>
    <property type="match status" value="1"/>
</dbReference>
<evidence type="ECO:0000256" key="6">
    <source>
        <dbReference type="ARBA" id="ARBA00022640"/>
    </source>
</evidence>
<keyword evidence="4" id="KW-0150">Chloroplast</keyword>
<feature type="chain" id="PRO_5020034539" description="Plastid light harvesting protein" evidence="8">
    <location>
        <begin position="17"/>
        <end position="242"/>
    </location>
</feature>
<dbReference type="InterPro" id="IPR022796">
    <property type="entry name" value="Chloroa_b-bind"/>
</dbReference>
<evidence type="ECO:0000256" key="3">
    <source>
        <dbReference type="ARBA" id="ARBA00005933"/>
    </source>
</evidence>
<evidence type="ECO:0000256" key="4">
    <source>
        <dbReference type="ARBA" id="ARBA00022528"/>
    </source>
</evidence>
<dbReference type="Proteomes" id="UP000355283">
    <property type="component" value="Unassembled WGS sequence"/>
</dbReference>
<evidence type="ECO:0000313" key="9">
    <source>
        <dbReference type="EMBL" id="TFJ87298.1"/>
    </source>
</evidence>
<name>A0A4D9DEZ7_9STRA</name>
<dbReference type="GO" id="GO:0009765">
    <property type="term" value="P:photosynthesis, light harvesting"/>
    <property type="evidence" value="ECO:0007669"/>
    <property type="project" value="InterPro"/>
</dbReference>
<dbReference type="Gene3D" id="1.10.3460.10">
    <property type="entry name" value="Chlorophyll a/b binding protein domain"/>
    <property type="match status" value="1"/>
</dbReference>
<comment type="function">
    <text evidence="1">The light-harvesting complex (LHC) functions as a light receptor, it captures and delivers excitation energy to photosystems with which it is closely associated. Energy is transferred from the carotenoid and chlorophyll C (or B) to chlorophyll A and the photosynthetic reaction centers where it is used to synthesize ATP and reducing power.</text>
</comment>
<dbReference type="OrthoDB" id="423598at2759"/>
<keyword evidence="6" id="KW-0934">Plastid</keyword>
<evidence type="ECO:0000313" key="10">
    <source>
        <dbReference type="Proteomes" id="UP000355283"/>
    </source>
</evidence>
<keyword evidence="8" id="KW-0732">Signal</keyword>
<feature type="signal peptide" evidence="8">
    <location>
        <begin position="1"/>
        <end position="16"/>
    </location>
</feature>
<feature type="binding site" description="axial binding residue" evidence="7">
    <location>
        <position position="77"/>
    </location>
    <ligand>
        <name>chlorophyll b</name>
        <dbReference type="ChEBI" id="CHEBI:61721"/>
        <label>1</label>
    </ligand>
    <ligandPart>
        <name>Mg</name>
        <dbReference type="ChEBI" id="CHEBI:25107"/>
    </ligandPart>
</feature>
<feature type="binding site" evidence="7">
    <location>
        <position position="72"/>
    </location>
    <ligand>
        <name>chlorophyll a</name>
        <dbReference type="ChEBI" id="CHEBI:58416"/>
        <label>1</label>
    </ligand>
</feature>
<feature type="binding site" evidence="7">
    <location>
        <position position="53"/>
    </location>
    <ligand>
        <name>chlorophyll a</name>
        <dbReference type="ChEBI" id="CHEBI:58416"/>
        <label>1</label>
    </ligand>
</feature>
<proteinExistence type="inferred from homology"/>
<dbReference type="GO" id="GO:0016020">
    <property type="term" value="C:membrane"/>
    <property type="evidence" value="ECO:0007669"/>
    <property type="project" value="InterPro"/>
</dbReference>
<comment type="caution">
    <text evidence="9">The sequence shown here is derived from an EMBL/GenBank/DDBJ whole genome shotgun (WGS) entry which is preliminary data.</text>
</comment>
<keyword evidence="10" id="KW-1185">Reference proteome</keyword>
<feature type="binding site" evidence="7">
    <location>
        <position position="75"/>
    </location>
    <ligand>
        <name>chlorophyll a</name>
        <dbReference type="ChEBI" id="CHEBI:58416"/>
        <label>1</label>
    </ligand>
</feature>
<dbReference type="InterPro" id="IPR001344">
    <property type="entry name" value="Chloro_AB-bd_pln"/>
</dbReference>
<dbReference type="PANTHER" id="PTHR21649">
    <property type="entry name" value="CHLOROPHYLL A/B BINDING PROTEIN"/>
    <property type="match status" value="1"/>
</dbReference>
<sequence length="242" mass="26183">MMRAVVLLGLLSSAAAFIPATFNTGKSSYARKNLVVASVSDLIGADTETGGIWDPLGLSQNEGSLRKYRECELKHGRVAMAAMLGIFVQGLYHLPDPVFSNPRPLAALQQVYEQRPEAIWQIIVGLGVIEFTGGRQKEDRAPGDLNFGSSFIPKSEKEFEELQLKELKNGRLAMVASMGALLQEYLTGQGPVEQVLAGHLNPFGDGQGFFSDFLAPQTGGPMARSSLIFHFIGHTENTSGVE</sequence>
<feature type="binding site" evidence="7">
    <location>
        <position position="171"/>
    </location>
    <ligand>
        <name>chlorophyll a</name>
        <dbReference type="ChEBI" id="CHEBI:58416"/>
        <label>1</label>
    </ligand>
</feature>
<feature type="binding site" evidence="7">
    <location>
        <position position="165"/>
    </location>
    <ligand>
        <name>chlorophyll a</name>
        <dbReference type="ChEBI" id="CHEBI:58416"/>
        <label>1</label>
    </ligand>
</feature>
<comment type="similarity">
    <text evidence="3">Belongs to the fucoxanthin chlorophyll protein family.</text>
</comment>
<organism evidence="9 10">
    <name type="scientific">Nannochloropsis salina CCMP1776</name>
    <dbReference type="NCBI Taxonomy" id="1027361"/>
    <lineage>
        <taxon>Eukaryota</taxon>
        <taxon>Sar</taxon>
        <taxon>Stramenopiles</taxon>
        <taxon>Ochrophyta</taxon>
        <taxon>Eustigmatophyceae</taxon>
        <taxon>Eustigmatales</taxon>
        <taxon>Monodopsidaceae</taxon>
        <taxon>Microchloropsis</taxon>
        <taxon>Microchloropsis salina</taxon>
    </lineage>
</organism>
<protein>
    <recommendedName>
        <fullName evidence="11">Plastid light harvesting protein</fullName>
    </recommendedName>
</protein>
<dbReference type="EMBL" id="SDOX01000006">
    <property type="protein sequence ID" value="TFJ87298.1"/>
    <property type="molecule type" value="Genomic_DNA"/>
</dbReference>
<feature type="binding site" evidence="7">
    <location>
        <position position="169"/>
    </location>
    <ligand>
        <name>chlorophyll a</name>
        <dbReference type="ChEBI" id="CHEBI:58416"/>
        <label>1</label>
    </ligand>
</feature>
<dbReference type="GO" id="GO:0016168">
    <property type="term" value="F:chlorophyll binding"/>
    <property type="evidence" value="ECO:0007669"/>
    <property type="project" value="UniProtKB-KW"/>
</dbReference>
<accession>A0A4D9DEZ7</accession>
<reference evidence="9 10" key="1">
    <citation type="submission" date="2019-01" db="EMBL/GenBank/DDBJ databases">
        <title>Nuclear Genome Assembly of the Microalgal Biofuel strain Nannochloropsis salina CCMP1776.</title>
        <authorList>
            <person name="Hovde B."/>
        </authorList>
    </citation>
    <scope>NUCLEOTIDE SEQUENCE [LARGE SCALE GENOMIC DNA]</scope>
    <source>
        <strain evidence="9 10">CCMP1776</strain>
    </source>
</reference>
<dbReference type="AlphaFoldDB" id="A0A4D9DEZ7"/>
<feature type="binding site" evidence="7">
    <location>
        <position position="166"/>
    </location>
    <ligand>
        <name>chlorophyll a</name>
        <dbReference type="ChEBI" id="CHEBI:58416"/>
        <label>1</label>
    </ligand>
</feature>
<evidence type="ECO:0000256" key="5">
    <source>
        <dbReference type="ARBA" id="ARBA00022531"/>
    </source>
</evidence>
<evidence type="ECO:0000256" key="8">
    <source>
        <dbReference type="SAM" id="SignalP"/>
    </source>
</evidence>
<evidence type="ECO:0000256" key="2">
    <source>
        <dbReference type="ARBA" id="ARBA00004229"/>
    </source>
</evidence>
<comment type="subcellular location">
    <subcellularLocation>
        <location evidence="2">Plastid</location>
        <location evidence="2">Chloroplast</location>
    </subcellularLocation>
</comment>
<evidence type="ECO:0008006" key="11">
    <source>
        <dbReference type="Google" id="ProtNLM"/>
    </source>
</evidence>
<feature type="binding site" evidence="7">
    <location>
        <position position="59"/>
    </location>
    <ligand>
        <name>chlorophyll a</name>
        <dbReference type="ChEBI" id="CHEBI:58416"/>
        <label>1</label>
    </ligand>
</feature>
<evidence type="ECO:0000256" key="1">
    <source>
        <dbReference type="ARBA" id="ARBA00004022"/>
    </source>
</evidence>
<dbReference type="GO" id="GO:0009507">
    <property type="term" value="C:chloroplast"/>
    <property type="evidence" value="ECO:0007669"/>
    <property type="project" value="UniProtKB-SubCell"/>
</dbReference>